<gene>
    <name evidence="4" type="primary">RPL22L1</name>
</gene>
<protein>
    <recommendedName>
        <fullName evidence="6">60S ribosomal protein L22-like 1</fullName>
    </recommendedName>
</protein>
<dbReference type="InterPro" id="IPR038526">
    <property type="entry name" value="Ribosomal_eL22_sf"/>
</dbReference>
<dbReference type="PANTHER" id="PTHR10064:SF1">
    <property type="entry name" value="RIBOSOMAL PROTEIN EL22-LIKE"/>
    <property type="match status" value="1"/>
</dbReference>
<evidence type="ECO:0000313" key="4">
    <source>
        <dbReference type="Ensembl" id="ENSFCTP00005013305.1"/>
    </source>
</evidence>
<evidence type="ECO:0000313" key="5">
    <source>
        <dbReference type="Proteomes" id="UP000823872"/>
    </source>
</evidence>
<organism evidence="4 5">
    <name type="scientific">Felis catus</name>
    <name type="common">Cat</name>
    <name type="synonym">Felis silvestris catus</name>
    <dbReference type="NCBI Taxonomy" id="9685"/>
    <lineage>
        <taxon>Eukaryota</taxon>
        <taxon>Metazoa</taxon>
        <taxon>Chordata</taxon>
        <taxon>Craniata</taxon>
        <taxon>Vertebrata</taxon>
        <taxon>Euteleostomi</taxon>
        <taxon>Mammalia</taxon>
        <taxon>Eutheria</taxon>
        <taxon>Laurasiatheria</taxon>
        <taxon>Carnivora</taxon>
        <taxon>Feliformia</taxon>
        <taxon>Felidae</taxon>
        <taxon>Felinae</taxon>
        <taxon>Felis</taxon>
    </lineage>
</organism>
<comment type="similarity">
    <text evidence="1">Belongs to the eukaryotic ribosomal protein eL22 family.</text>
</comment>
<keyword evidence="3" id="KW-0687">Ribonucleoprotein</keyword>
<dbReference type="Proteomes" id="UP000823872">
    <property type="component" value="Chromosome C2"/>
</dbReference>
<reference evidence="4" key="3">
    <citation type="submission" date="2025-09" db="UniProtKB">
        <authorList>
            <consortium name="Ensembl"/>
        </authorList>
    </citation>
    <scope>IDENTIFICATION</scope>
    <source>
        <strain evidence="4">breed Abyssinian</strain>
    </source>
</reference>
<keyword evidence="5" id="KW-1185">Reference proteome</keyword>
<reference evidence="4" key="2">
    <citation type="submission" date="2025-08" db="UniProtKB">
        <authorList>
            <consortium name="Ensembl"/>
        </authorList>
    </citation>
    <scope>IDENTIFICATION</scope>
    <source>
        <strain evidence="4">breed Abyssinian</strain>
    </source>
</reference>
<dbReference type="Gene3D" id="3.30.1360.210">
    <property type="match status" value="1"/>
</dbReference>
<evidence type="ECO:0000256" key="1">
    <source>
        <dbReference type="ARBA" id="ARBA00007817"/>
    </source>
</evidence>
<accession>A0ABI7WSN5</accession>
<evidence type="ECO:0000256" key="3">
    <source>
        <dbReference type="ARBA" id="ARBA00023274"/>
    </source>
</evidence>
<evidence type="ECO:0000256" key="2">
    <source>
        <dbReference type="ARBA" id="ARBA00022980"/>
    </source>
</evidence>
<evidence type="ECO:0008006" key="6">
    <source>
        <dbReference type="Google" id="ProtNLM"/>
    </source>
</evidence>
<keyword evidence="2" id="KW-0689">Ribosomal protein</keyword>
<dbReference type="InterPro" id="IPR002671">
    <property type="entry name" value="Ribosomal_eL22"/>
</dbReference>
<dbReference type="Pfam" id="PF01776">
    <property type="entry name" value="Ribosomal_L22e"/>
    <property type="match status" value="1"/>
</dbReference>
<dbReference type="GeneTree" id="ENSGT00940000154509"/>
<dbReference type="Ensembl" id="ENSFCTT00005020329.1">
    <property type="protein sequence ID" value="ENSFCTP00005013305.1"/>
    <property type="gene ID" value="ENSFCTG00005007322.1"/>
</dbReference>
<dbReference type="PANTHER" id="PTHR10064">
    <property type="entry name" value="60S RIBOSOMAL PROTEIN L22"/>
    <property type="match status" value="1"/>
</dbReference>
<reference evidence="4 5" key="1">
    <citation type="submission" date="2021-02" db="EMBL/GenBank/DDBJ databases">
        <title>Safari Cat Assemblies.</title>
        <authorList>
            <person name="Bredemeyer K.R."/>
            <person name="Murphy W.J."/>
        </authorList>
    </citation>
    <scope>NUCLEOTIDE SEQUENCE [LARGE SCALE GENOMIC DNA]</scope>
</reference>
<name>A0ABI7WSN5_FELCA</name>
<sequence>MAPQKDKKPKKSTWKFNLDLTHPVEDGIFDSGNFEQFLREKVKVNGKTGNLGNVVHIERIKNKITVVSEKQFSKRDRCVDTFRDAHEKCFELPNSLREWKNIFSNWANYLGWLSVFEISYQEIP</sequence>
<proteinExistence type="inferred from homology"/>